<comment type="caution">
    <text evidence="2">The sequence shown here is derived from an EMBL/GenBank/DDBJ whole genome shotgun (WGS) entry which is preliminary data.</text>
</comment>
<dbReference type="Proteomes" id="UP001241537">
    <property type="component" value="Unassembled WGS sequence"/>
</dbReference>
<reference evidence="2" key="1">
    <citation type="submission" date="2023-07" db="EMBL/GenBank/DDBJ databases">
        <title>Genomic Encyclopedia of Type Strains, Phase IV (KMG-IV): sequencing the most valuable type-strain genomes for metagenomic binning, comparative biology and taxonomic classification.</title>
        <authorList>
            <person name="Goeker M."/>
        </authorList>
    </citation>
    <scope>NUCLEOTIDE SEQUENCE</scope>
    <source>
        <strain evidence="2">DSM 19659</strain>
    </source>
</reference>
<dbReference type="AlphaFoldDB" id="A0AAE3V854"/>
<keyword evidence="3" id="KW-1185">Reference proteome</keyword>
<sequence length="133" mass="14660">MNRNAEKLNSFSSGLIGLAVRVLVAAGLLLVLARGMAVAYRFGYSAFYEQGKDAPPGKNIYVTIPEGMDLWEASELLLKRGVADNVWALRLQALFFDLEVQPGHYQLNSSETAEELLRQLDAGPETAEETDKK</sequence>
<dbReference type="Gene3D" id="3.30.1490.480">
    <property type="entry name" value="Endolytic murein transglycosylase"/>
    <property type="match status" value="1"/>
</dbReference>
<keyword evidence="1" id="KW-1133">Transmembrane helix</keyword>
<keyword evidence="1" id="KW-0472">Membrane</keyword>
<feature type="transmembrane region" description="Helical" evidence="1">
    <location>
        <begin position="12"/>
        <end position="33"/>
    </location>
</feature>
<dbReference type="EMBL" id="JAUSTO010000001">
    <property type="protein sequence ID" value="MDQ0151476.1"/>
    <property type="molecule type" value="Genomic_DNA"/>
</dbReference>
<protein>
    <submittedName>
        <fullName evidence="2">UPF0755 protein</fullName>
    </submittedName>
</protein>
<evidence type="ECO:0000313" key="2">
    <source>
        <dbReference type="EMBL" id="MDQ0151476.1"/>
    </source>
</evidence>
<proteinExistence type="predicted"/>
<organism evidence="2 3">
    <name type="scientific">Moryella indoligenes</name>
    <dbReference type="NCBI Taxonomy" id="371674"/>
    <lineage>
        <taxon>Bacteria</taxon>
        <taxon>Bacillati</taxon>
        <taxon>Bacillota</taxon>
        <taxon>Clostridia</taxon>
        <taxon>Lachnospirales</taxon>
        <taxon>Lachnospiraceae</taxon>
        <taxon>Moryella</taxon>
    </lineage>
</organism>
<gene>
    <name evidence="2" type="ORF">J2S20_000150</name>
</gene>
<evidence type="ECO:0000256" key="1">
    <source>
        <dbReference type="SAM" id="Phobius"/>
    </source>
</evidence>
<evidence type="ECO:0000313" key="3">
    <source>
        <dbReference type="Proteomes" id="UP001241537"/>
    </source>
</evidence>
<accession>A0AAE3V854</accession>
<keyword evidence="1" id="KW-0812">Transmembrane</keyword>
<dbReference type="RefSeq" id="WP_106612722.1">
    <property type="nucleotide sequence ID" value="NZ_JAUSTO010000001.1"/>
</dbReference>
<name>A0AAE3V854_9FIRM</name>